<sequence length="477" mass="55380">MTEKQIQNYIWEKRKNFADLLVAPQFQKVNIENPTYASPSDVLYNMVINRYEKLWDTMNEISFFGCEVPLTEEGKSTMRTDFLANRCGNDGIVVVELKRSDQTARQAYTELLAYGSYLRTKFTPMSGDDIIYVLISPVGERIVEQATINTLIYDNNKVCLLIPKYDDGDINTLKLELWIPDKKVFEDLSYSCFNRENISVSKIVWESLPDEWSPKPGEKPTPEMYNRLNKVSSIAAQLMEERGIHGFVYCAQLIPEFAKTGFDMNAIVLAGVNPYKVARERFIFDIALNCPPKLADRINKNGVNMLDILPSLASKAGDVNTEENYLEQLEETWTSKLDEIGYEILNSLTQTFERDYISKEHGEFTWETLLDNSEDYLSDNLDIHLTGVFRQLFFEYARIDYKYIRTHSDKELEDFPAYQEGGIPYEFIDMVNSQGYVRMFIERLANPFLLDDYFLEEIKTARFKHSLLNINKEDNNK</sequence>
<dbReference type="Proteomes" id="UP000600600">
    <property type="component" value="Unassembled WGS sequence"/>
</dbReference>
<dbReference type="InterPro" id="IPR011856">
    <property type="entry name" value="tRNA_endonuc-like_dom_sf"/>
</dbReference>
<dbReference type="EMBL" id="JACOOE010000013">
    <property type="protein sequence ID" value="MBC5606863.1"/>
    <property type="molecule type" value="Genomic_DNA"/>
</dbReference>
<protein>
    <recommendedName>
        <fullName evidence="3">DUF91 domain-containing protein</fullName>
    </recommendedName>
</protein>
<proteinExistence type="predicted"/>
<evidence type="ECO:0000313" key="1">
    <source>
        <dbReference type="EMBL" id="MBC5606863.1"/>
    </source>
</evidence>
<keyword evidence="2" id="KW-1185">Reference proteome</keyword>
<evidence type="ECO:0008006" key="3">
    <source>
        <dbReference type="Google" id="ProtNLM"/>
    </source>
</evidence>
<gene>
    <name evidence="1" type="ORF">H8S67_19670</name>
</gene>
<dbReference type="RefSeq" id="WP_186968355.1">
    <property type="nucleotide sequence ID" value="NZ_JACOOE010000013.1"/>
</dbReference>
<organism evidence="1 2">
    <name type="scientific">Bacteroides difficilis</name>
    <dbReference type="NCBI Taxonomy" id="2763021"/>
    <lineage>
        <taxon>Bacteria</taxon>
        <taxon>Pseudomonadati</taxon>
        <taxon>Bacteroidota</taxon>
        <taxon>Bacteroidia</taxon>
        <taxon>Bacteroidales</taxon>
        <taxon>Bacteroidaceae</taxon>
        <taxon>Bacteroides</taxon>
    </lineage>
</organism>
<comment type="caution">
    <text evidence="1">The sequence shown here is derived from an EMBL/GenBank/DDBJ whole genome shotgun (WGS) entry which is preliminary data.</text>
</comment>
<reference evidence="1 2" key="1">
    <citation type="submission" date="2020-08" db="EMBL/GenBank/DDBJ databases">
        <title>Genome public.</title>
        <authorList>
            <person name="Liu C."/>
            <person name="Sun Q."/>
        </authorList>
    </citation>
    <scope>NUCLEOTIDE SEQUENCE [LARGE SCALE GENOMIC DNA]</scope>
    <source>
        <strain evidence="1 2">M27</strain>
    </source>
</reference>
<dbReference type="Gene3D" id="3.40.1350.10">
    <property type="match status" value="1"/>
</dbReference>
<evidence type="ECO:0000313" key="2">
    <source>
        <dbReference type="Proteomes" id="UP000600600"/>
    </source>
</evidence>
<name>A0ABR7CGK4_9BACE</name>
<accession>A0ABR7CGK4</accession>